<reference evidence="11" key="2">
    <citation type="submission" date="2022-01" db="EMBL/GenBank/DDBJ databases">
        <authorList>
            <person name="Yamashiro T."/>
            <person name="Shiraishi A."/>
            <person name="Satake H."/>
            <person name="Nakayama K."/>
        </authorList>
    </citation>
    <scope>NUCLEOTIDE SEQUENCE</scope>
</reference>
<protein>
    <submittedName>
        <fullName evidence="11">Ribonuclease H-like domain-containing protein</fullName>
    </submittedName>
</protein>
<feature type="compositionally biased region" description="Basic residues" evidence="9">
    <location>
        <begin position="906"/>
        <end position="921"/>
    </location>
</feature>
<keyword evidence="12" id="KW-1185">Reference proteome</keyword>
<feature type="compositionally biased region" description="Polar residues" evidence="9">
    <location>
        <begin position="1855"/>
        <end position="1865"/>
    </location>
</feature>
<keyword evidence="7" id="KW-0863">Zinc-finger</keyword>
<proteinExistence type="predicted"/>
<keyword evidence="3" id="KW-0540">Nuclease</keyword>
<feature type="compositionally biased region" description="Basic and acidic residues" evidence="9">
    <location>
        <begin position="650"/>
        <end position="670"/>
    </location>
</feature>
<evidence type="ECO:0000256" key="6">
    <source>
        <dbReference type="ARBA" id="ARBA00022918"/>
    </source>
</evidence>
<feature type="compositionally biased region" description="Polar residues" evidence="9">
    <location>
        <begin position="320"/>
        <end position="334"/>
    </location>
</feature>
<gene>
    <name evidence="11" type="ORF">Tco_1016505</name>
</gene>
<dbReference type="Pfam" id="PF14223">
    <property type="entry name" value="Retrotran_gag_2"/>
    <property type="match status" value="1"/>
</dbReference>
<dbReference type="PANTHER" id="PTHR35317">
    <property type="entry name" value="OS04G0629600 PROTEIN"/>
    <property type="match status" value="1"/>
</dbReference>
<dbReference type="Gene3D" id="3.30.420.10">
    <property type="entry name" value="Ribonuclease H-like superfamily/Ribonuclease H"/>
    <property type="match status" value="1"/>
</dbReference>
<evidence type="ECO:0000256" key="3">
    <source>
        <dbReference type="ARBA" id="ARBA00022722"/>
    </source>
</evidence>
<organism evidence="11 12">
    <name type="scientific">Tanacetum coccineum</name>
    <dbReference type="NCBI Taxonomy" id="301880"/>
    <lineage>
        <taxon>Eukaryota</taxon>
        <taxon>Viridiplantae</taxon>
        <taxon>Streptophyta</taxon>
        <taxon>Embryophyta</taxon>
        <taxon>Tracheophyta</taxon>
        <taxon>Spermatophyta</taxon>
        <taxon>Magnoliopsida</taxon>
        <taxon>eudicotyledons</taxon>
        <taxon>Gunneridae</taxon>
        <taxon>Pentapetalae</taxon>
        <taxon>asterids</taxon>
        <taxon>campanulids</taxon>
        <taxon>Asterales</taxon>
        <taxon>Asteraceae</taxon>
        <taxon>Asteroideae</taxon>
        <taxon>Anthemideae</taxon>
        <taxon>Anthemidinae</taxon>
        <taxon>Tanacetum</taxon>
    </lineage>
</organism>
<keyword evidence="2" id="KW-0548">Nucleotidyltransferase</keyword>
<feature type="compositionally biased region" description="Pro residues" evidence="9">
    <location>
        <begin position="344"/>
        <end position="362"/>
    </location>
</feature>
<evidence type="ECO:0000256" key="7">
    <source>
        <dbReference type="PROSITE-ProRule" id="PRU00047"/>
    </source>
</evidence>
<feature type="compositionally biased region" description="Basic and acidic residues" evidence="9">
    <location>
        <begin position="587"/>
        <end position="615"/>
    </location>
</feature>
<keyword evidence="7" id="KW-0479">Metal-binding</keyword>
<feature type="region of interest" description="Disordered" evidence="9">
    <location>
        <begin position="1192"/>
        <end position="1220"/>
    </location>
</feature>
<feature type="coiled-coil region" evidence="8">
    <location>
        <begin position="1630"/>
        <end position="1664"/>
    </location>
</feature>
<dbReference type="Gene3D" id="4.10.60.10">
    <property type="entry name" value="Zinc finger, CCHC-type"/>
    <property type="match status" value="1"/>
</dbReference>
<keyword evidence="6" id="KW-0695">RNA-directed DNA polymerase</keyword>
<accession>A0ABQ5FQ25</accession>
<evidence type="ECO:0000256" key="1">
    <source>
        <dbReference type="ARBA" id="ARBA00022679"/>
    </source>
</evidence>
<dbReference type="InterPro" id="IPR043502">
    <property type="entry name" value="DNA/RNA_pol_sf"/>
</dbReference>
<evidence type="ECO:0000256" key="2">
    <source>
        <dbReference type="ARBA" id="ARBA00022695"/>
    </source>
</evidence>
<feature type="region of interest" description="Disordered" evidence="9">
    <location>
        <begin position="450"/>
        <end position="630"/>
    </location>
</feature>
<dbReference type="InterPro" id="IPR012337">
    <property type="entry name" value="RNaseH-like_sf"/>
</dbReference>
<evidence type="ECO:0000256" key="4">
    <source>
        <dbReference type="ARBA" id="ARBA00022759"/>
    </source>
</evidence>
<dbReference type="Pfam" id="PF13976">
    <property type="entry name" value="gag_pre-integrs"/>
    <property type="match status" value="1"/>
</dbReference>
<evidence type="ECO:0000256" key="9">
    <source>
        <dbReference type="SAM" id="MobiDB-lite"/>
    </source>
</evidence>
<dbReference type="PANTHER" id="PTHR35317:SF23">
    <property type="entry name" value="OS04G0629600 PROTEIN"/>
    <property type="match status" value="1"/>
</dbReference>
<name>A0ABQ5FQ25_9ASTR</name>
<keyword evidence="7" id="KW-0862">Zinc</keyword>
<keyword evidence="1" id="KW-0808">Transferase</keyword>
<feature type="region of interest" description="Disordered" evidence="9">
    <location>
        <begin position="296"/>
        <end position="390"/>
    </location>
</feature>
<evidence type="ECO:0000256" key="5">
    <source>
        <dbReference type="ARBA" id="ARBA00022801"/>
    </source>
</evidence>
<feature type="region of interest" description="Disordered" evidence="9">
    <location>
        <begin position="876"/>
        <end position="935"/>
    </location>
</feature>
<dbReference type="InterPro" id="IPR041373">
    <property type="entry name" value="RT_RNaseH"/>
</dbReference>
<feature type="compositionally biased region" description="Acidic residues" evidence="9">
    <location>
        <begin position="698"/>
        <end position="709"/>
    </location>
</feature>
<dbReference type="Pfam" id="PF24626">
    <property type="entry name" value="SH3_Tf2-1"/>
    <property type="match status" value="1"/>
</dbReference>
<feature type="compositionally biased region" description="Basic and acidic residues" evidence="9">
    <location>
        <begin position="876"/>
        <end position="905"/>
    </location>
</feature>
<reference evidence="11" key="1">
    <citation type="journal article" date="2022" name="Int. J. Mol. Sci.">
        <title>Draft Genome of Tanacetum Coccineum: Genomic Comparison of Closely Related Tanacetum-Family Plants.</title>
        <authorList>
            <person name="Yamashiro T."/>
            <person name="Shiraishi A."/>
            <person name="Nakayama K."/>
            <person name="Satake H."/>
        </authorList>
    </citation>
    <scope>NUCLEOTIDE SEQUENCE</scope>
</reference>
<evidence type="ECO:0000313" key="11">
    <source>
        <dbReference type="EMBL" id="GJT65025.1"/>
    </source>
</evidence>
<dbReference type="PROSITE" id="PS50158">
    <property type="entry name" value="ZF_CCHC"/>
    <property type="match status" value="1"/>
</dbReference>
<dbReference type="Pfam" id="PF00098">
    <property type="entry name" value="zf-CCHC"/>
    <property type="match status" value="1"/>
</dbReference>
<dbReference type="InterPro" id="IPR056924">
    <property type="entry name" value="SH3_Tf2-1"/>
</dbReference>
<dbReference type="SUPFAM" id="SSF56672">
    <property type="entry name" value="DNA/RNA polymerases"/>
    <property type="match status" value="1"/>
</dbReference>
<dbReference type="InterPro" id="IPR025724">
    <property type="entry name" value="GAG-pre-integrase_dom"/>
</dbReference>
<keyword evidence="8" id="KW-0175">Coiled coil</keyword>
<feature type="compositionally biased region" description="Low complexity" evidence="9">
    <location>
        <begin position="1209"/>
        <end position="1218"/>
    </location>
</feature>
<dbReference type="InterPro" id="IPR036397">
    <property type="entry name" value="RNaseH_sf"/>
</dbReference>
<keyword evidence="5" id="KW-0378">Hydrolase</keyword>
<dbReference type="InterPro" id="IPR036875">
    <property type="entry name" value="Znf_CCHC_sf"/>
</dbReference>
<comment type="caution">
    <text evidence="11">The sequence shown here is derived from an EMBL/GenBank/DDBJ whole genome shotgun (WGS) entry which is preliminary data.</text>
</comment>
<feature type="compositionally biased region" description="Basic and acidic residues" evidence="9">
    <location>
        <begin position="1574"/>
        <end position="1584"/>
    </location>
</feature>
<feature type="compositionally biased region" description="Polar residues" evidence="9">
    <location>
        <begin position="616"/>
        <end position="628"/>
    </location>
</feature>
<dbReference type="Proteomes" id="UP001151760">
    <property type="component" value="Unassembled WGS sequence"/>
</dbReference>
<dbReference type="InterPro" id="IPR001878">
    <property type="entry name" value="Znf_CCHC"/>
</dbReference>
<dbReference type="SUPFAM" id="SSF57756">
    <property type="entry name" value="Retrovirus zinc finger-like domains"/>
    <property type="match status" value="1"/>
</dbReference>
<feature type="compositionally biased region" description="Basic and acidic residues" evidence="9">
    <location>
        <begin position="489"/>
        <end position="498"/>
    </location>
</feature>
<feature type="domain" description="CCHC-type" evidence="10">
    <location>
        <begin position="1543"/>
        <end position="1557"/>
    </location>
</feature>
<feature type="compositionally biased region" description="Basic and acidic residues" evidence="9">
    <location>
        <begin position="717"/>
        <end position="737"/>
    </location>
</feature>
<feature type="region of interest" description="Disordered" evidence="9">
    <location>
        <begin position="1559"/>
        <end position="1584"/>
    </location>
</feature>
<evidence type="ECO:0000259" key="10">
    <source>
        <dbReference type="PROSITE" id="PS50158"/>
    </source>
</evidence>
<dbReference type="SUPFAM" id="SSF53098">
    <property type="entry name" value="Ribonuclease H-like"/>
    <property type="match status" value="1"/>
</dbReference>
<feature type="compositionally biased region" description="Basic and acidic residues" evidence="9">
    <location>
        <begin position="518"/>
        <end position="534"/>
    </location>
</feature>
<evidence type="ECO:0000313" key="12">
    <source>
        <dbReference type="Proteomes" id="UP001151760"/>
    </source>
</evidence>
<dbReference type="EMBL" id="BQNB010017596">
    <property type="protein sequence ID" value="GJT65025.1"/>
    <property type="molecule type" value="Genomic_DNA"/>
</dbReference>
<dbReference type="SMART" id="SM00343">
    <property type="entry name" value="ZnF_C2HC"/>
    <property type="match status" value="2"/>
</dbReference>
<keyword evidence="4" id="KW-0255">Endonuclease</keyword>
<feature type="compositionally biased region" description="Acidic residues" evidence="9">
    <location>
        <begin position="567"/>
        <end position="586"/>
    </location>
</feature>
<dbReference type="Pfam" id="PF17917">
    <property type="entry name" value="RT_RNaseH"/>
    <property type="match status" value="1"/>
</dbReference>
<feature type="region of interest" description="Disordered" evidence="9">
    <location>
        <begin position="647"/>
        <end position="737"/>
    </location>
</feature>
<feature type="region of interest" description="Disordered" evidence="9">
    <location>
        <begin position="1838"/>
        <end position="1868"/>
    </location>
</feature>
<evidence type="ECO:0000256" key="8">
    <source>
        <dbReference type="SAM" id="Coils"/>
    </source>
</evidence>
<feature type="compositionally biased region" description="Basic and acidic residues" evidence="9">
    <location>
        <begin position="545"/>
        <end position="565"/>
    </location>
</feature>
<sequence>MVYCDASRKGLGVILMQREKVIAYVSRQLKIHEKNYTTQDLKLGAVILDAQVEARKEENYGTEDLCSMIKKLEPRADGTLCLNGRSWIPYFGDLREFIMNESHKSKYSETDSMEKLTRQYLKEIVSRHGVPVLIISDRDSKFTSHFWQSLNKALVITEYSKRRAAPLSGAVSYWPESRKCERRGWFASLGAGANVCWVASVCNMKMKISFCLQECYSQAARDRQKSYADRRRKPLEFEVGDKVMLKVLPWKGVIRFGKWGKLNPRYIGPFKILDRKGKHFSGKVTPLFDTMLVQPTQDEGASSERLSDEQPSPSPAPTSEVPNESLPDSSSAQPSEVPFEQQPDPSPRPSPRPSPQPSPTPIVPDSIPEPTGENLGDHSSNDTSLSGNEDDMTLQNVYDLCISLCQQVSDQAKEIKLLKAKITKLKKQAKPVIKHHRAYLKSVSLHQRFPRNSYSKKHRVHKESVSKQGRKKAKGESSVQRDPLFDVMPEDKIDHMETENAQSEGRTREMVDEDKEVDEDRLSTEDEVSTDKEGVSTVFEGVSTDFEKVSTDRPKVSTDDSKVSTDEQVEGTEEQSEGTEEIFESTEEQREGAEEKVSTDEQIKSTEDQAKEEITTKASQTSTQTPTSMIFGDDETIATLLINMSKAKAASKEKEKGVELKDVEEIDRPRPTSTRSLLTLKPLPKIDPKDKGKKKIEEEDESESEDDDIPQAVKKFKQLESDEEMARKIQEEWAEEEVRNKIAEEKATNEALIKNFDDIKARIEADRILAEKLQEQEREQFTIEERAKFLHDTIAAQRKFLARQRSEAIRNKPPTKNQLRNQMMTYLKHVGNFKHSELKSKKFEDIQAMYEKVKRSDEDFIAIGSVEDDKLITKMNKKDSSKEEEIKKESKVEVKEEDKGEEDTRKRKHGTRRKMKSRKRRYIQDTSQDDPSDIEKENDELRLCLTIAPDEDKEVDYEILDKKFPIIDWKTENLGSKPQFDESKRSEEINMNVVTRSNGQKRSFSTLMRVLSVFDREDLDAVYKLVMDIYQDKIPEGFDKVLWGDLIVMFNPDEQDEFWNSQHEWKVVSWKLHSSSGVHTLMTEEGLVVHMLIEKKYPLKKEIVMQMLKLKLESEEESTMALELIRFIKKNEELSIPEQTATGKGTSNPLMAGCKDPFSFISGPSSGIRALRNSEQEEQIKPVIHLLPTDLNMSETQDDNPPPPPPPATQQTPTQQTPHTVSTIKLPILKKGEYDIWAMKMEHYLAHTDYPIWEVIQNGNGPVSVTTDTAGQIKILPPKTAEEVVVRERERKARTTLLMAIPEDHLAKFHKMTDAKEMWNAIKSRFGGNDESKKMQKYILKQQFEGFTVSNSDGIHKGYEKFQSLLSQLEIHGAGVSTEDANQKFLRSLPSAWLQVSLIMRNKPGMDSLSFDDLYNNLRVFENDVKGSTASSSNLQNVAFVSENTSSTNDVSTAYGVSNTSGHYSKHEQTTSSYSLLASQSSCPQLDHEDLDQVDEYDLEEMDLKWQVAMISMRIKKFYKKTGRKLQFDAKEPVGFDKTKVECYNCHKTGHFARECRTKEDNRRRDGWNPGNKDGSRTGKKEDSKAMVTVDGECVDWTTHSEDDENYAFMASNSSGSNTQVCSNECKESYANLKRLYDAQREQLSDASVEIKAYTQGLKKVEAQLVAHQQGQLWYEQKIKFMKIDLDDKTDVLTYHKTLLAKAQKEKDDLEVIVDKWNHSSKNLGKIINDHMTASDKFGLGYGDYRYSGNLSYENEISQSGIICPLDLQPSESESQTTELDTCDSNISTEPSELVSEPVVNESNVEVQPKVWSDAPIIEEYESDSDDENVTVQTKRLDTPSFANKQVKTPRENVKNQSTHSQKPKVNNKELGQGFTKRECFVCGSFSHLIRDCDYHVKLAKQVELNKQNMSKGNARGERKPTWTNVQRVNKQNQFVPLAVQTKTGYTPVNTAKASGTNNFSTARQKVNKQTVLTSTALKVNTVKPIVNGVRPTNALDGNKAYLADFLRTLMVACCFGGGLACLIAKATTDESNLWHRRLGHVNFKNLNRLVKGNLVRGLPTKLFQKDNSCVDLSERKSNTKLLVKANLVALLATPTKLLHMIVWTYHLSEFKNRDIIDFCGLKGIKDGYSNPRITTNGVAERKKQDLIEAARTCLQFIFT</sequence>